<dbReference type="CDD" id="cd14496">
    <property type="entry name" value="PTP_paladin"/>
    <property type="match status" value="1"/>
</dbReference>
<dbReference type="InterPro" id="IPR029021">
    <property type="entry name" value="Prot-tyrosine_phosphatase-like"/>
</dbReference>
<feature type="region of interest" description="Disordered" evidence="1">
    <location>
        <begin position="286"/>
        <end position="313"/>
    </location>
</feature>
<reference evidence="2" key="1">
    <citation type="submission" date="2014-08" db="EMBL/GenBank/DDBJ databases">
        <authorList>
            <person name="Sharma Rahul"/>
            <person name="Thines Marco"/>
        </authorList>
    </citation>
    <scope>NUCLEOTIDE SEQUENCE</scope>
</reference>
<organism evidence="2">
    <name type="scientific">Phaffia rhodozyma</name>
    <name type="common">Yeast</name>
    <name type="synonym">Xanthophyllomyces dendrorhous</name>
    <dbReference type="NCBI Taxonomy" id="264483"/>
    <lineage>
        <taxon>Eukaryota</taxon>
        <taxon>Fungi</taxon>
        <taxon>Dikarya</taxon>
        <taxon>Basidiomycota</taxon>
        <taxon>Agaricomycotina</taxon>
        <taxon>Tremellomycetes</taxon>
        <taxon>Cystofilobasidiales</taxon>
        <taxon>Mrakiaceae</taxon>
        <taxon>Phaffia</taxon>
    </lineage>
</organism>
<name>A0A0F7SLK0_PHARH</name>
<evidence type="ECO:0008006" key="3">
    <source>
        <dbReference type="Google" id="ProtNLM"/>
    </source>
</evidence>
<dbReference type="EMBL" id="LN483249">
    <property type="protein sequence ID" value="CDZ97852.1"/>
    <property type="molecule type" value="Genomic_DNA"/>
</dbReference>
<dbReference type="Pfam" id="PF14566">
    <property type="entry name" value="PTPlike_phytase"/>
    <property type="match status" value="3"/>
</dbReference>
<evidence type="ECO:0000313" key="2">
    <source>
        <dbReference type="EMBL" id="CDZ97852.1"/>
    </source>
</evidence>
<sequence length="1388" mass="153795">MAIPAGPTPNPPLGSPAHLLKSLPGVVRRRDGGVLARGFILKTDHYPTGRAMDLDINLIGAPNFRGLSNKGSNYNVYGVAQPTVPGLKTILSILQSSPQTSSQQTTVSLSTREEPILYISGRPFVLRDSSSPLRTLPYGGSAQTLEGVENRLKKDVLKEAVKYGGMILTHQETADREGEVLPVWIQVDEAGVQTAKEIYEDFNKQGWKVDYHRIPISPERPIEDNYLDAYLGVLQGLDPMNSSVVINCGMGVVRTTFAMTAAVLIRRHQMLRLGHADDFAVQPSGTFTPSNGKKTPTLMSPTHSSSGTIPTISTVSNPVSQAGRIIESAAAQHALNRSLLKLTRMLDSALINRRNGSAADLLSERPALLDSLRSAHMGSYQVILSLLGCLEGGRGVKNLVDSVIDACDAVTNLREEIIEYRIKASLELEDRMRQTMLDKASQALEKYFFMISFAAFIEDSDGLNGKFAHWLRNRSEIWNQIMFLRKGHKTGSRLFIFAPVTDLSIVSRASNRNPEPDGGKLMEIEWAEHVVAQRSGIILRAGTLLKSDQWFSQTANSANDWIIRGAAGFRNIPGSNIYAVGQPTEDAVDKVLSSIKERTPNVKSLLWVNLREEPLVYINGHPFCLRKESLSLRNMKDYSGVSASRLEALEDRLKSDVETELKVFEGSLLLHSETSDGSVVPVWDDCDEGSIASVREIMEEKDHSQSQLQLTFKRLPLTSEQPLDFADISTLTQLVLRTDLEETAIVLNDQLGRGRSTISSVIILLTKEWLEKHRANSSSDGHNLDVPQAEEEDAVVQGESIVRRSRPIRQHSPRGRTTSRAASVLPTNKASKAMSWQVINSLLRVVRNGLEVKLAVDEAIDKAGQNINLRDCIEDARSKATEATSAELRNKYTQQGVYHLRRYFQLVLYQAYLEETHPDTFEQLESFESFVSKRPVFSTFEKELKEGGLESLAPVTRLVPADGLATSDEVQTAVANRTGIILSALTILKSDFFKNLQKLSLPERVEGAANYRRVPLTLAFAPPADGGEQTKKLTGWLDDGLHAVGTGMPSIDGLRNALYKMDAGPKGSQVVAWTSLREEPVIYVAGRPHVLRLESRPLTNVEATGITTDVVESMEVSLKKDVVDEIRRSQDGRILLHDEVEDGQGGFEIVPIWETVKKEDVMTPKDVYEQVRREGFMVNYARVAITDEQAPLPAALDALVHRVIDSLTVRSDMVFNCQMGRGRTTTGMVAACLISSVVNGDRALAEKDSRSSESRQTDPYLNGEYKMILSLVAFLQWGPQAKALADRAIDQMDGVQNLRKAVMDYKLKAETTPPGVKQAKLFELGCNYLYRYGMLVVLAGFLIEHRTELRKMVTQKSGHVMFDEEISFPKWLCEHKEITSTLARRSLA</sequence>
<dbReference type="PANTHER" id="PTHR23339">
    <property type="entry name" value="TYROSINE SPECIFIC PROTEIN PHOSPHATASE AND DUAL SPECIFICITY PROTEIN PHOSPHATASE"/>
    <property type="match status" value="1"/>
</dbReference>
<proteinExistence type="predicted"/>
<dbReference type="SUPFAM" id="SSF52799">
    <property type="entry name" value="(Phosphotyrosine protein) phosphatases II"/>
    <property type="match status" value="3"/>
</dbReference>
<dbReference type="Gene3D" id="3.90.190.10">
    <property type="entry name" value="Protein tyrosine phosphatase superfamily"/>
    <property type="match status" value="3"/>
</dbReference>
<accession>A0A0F7SLK0</accession>
<dbReference type="SMART" id="SM01301">
    <property type="entry name" value="PTPlike_phytase"/>
    <property type="match status" value="3"/>
</dbReference>
<evidence type="ECO:0000256" key="1">
    <source>
        <dbReference type="SAM" id="MobiDB-lite"/>
    </source>
</evidence>
<protein>
    <recommendedName>
        <fullName evidence="3">Inositol hexakisphosphate-domain-containing protein</fullName>
    </recommendedName>
</protein>
<dbReference type="InterPro" id="IPR050561">
    <property type="entry name" value="PTP"/>
</dbReference>